<dbReference type="AlphaFoldDB" id="A0A8C0BUP1"/>
<feature type="region of interest" description="Disordered" evidence="1">
    <location>
        <begin position="156"/>
        <end position="175"/>
    </location>
</feature>
<name>A0A8C0BUP1_9AVES</name>
<evidence type="ECO:0000256" key="1">
    <source>
        <dbReference type="SAM" id="MobiDB-lite"/>
    </source>
</evidence>
<proteinExistence type="predicted"/>
<dbReference type="Ensembl" id="ENSBJAT00000022979.1">
    <property type="protein sequence ID" value="ENSBJAP00000022352.1"/>
    <property type="gene ID" value="ENSBJAG00000014522.1"/>
</dbReference>
<evidence type="ECO:0000313" key="2">
    <source>
        <dbReference type="Ensembl" id="ENSBJAP00000022352.1"/>
    </source>
</evidence>
<organism evidence="2 3">
    <name type="scientific">Buteo japonicus</name>
    <dbReference type="NCBI Taxonomy" id="224669"/>
    <lineage>
        <taxon>Eukaryota</taxon>
        <taxon>Metazoa</taxon>
        <taxon>Chordata</taxon>
        <taxon>Craniata</taxon>
        <taxon>Vertebrata</taxon>
        <taxon>Euteleostomi</taxon>
        <taxon>Archelosauria</taxon>
        <taxon>Archosauria</taxon>
        <taxon>Dinosauria</taxon>
        <taxon>Saurischia</taxon>
        <taxon>Theropoda</taxon>
        <taxon>Coelurosauria</taxon>
        <taxon>Aves</taxon>
        <taxon>Neognathae</taxon>
        <taxon>Neoaves</taxon>
        <taxon>Telluraves</taxon>
        <taxon>Accipitrimorphae</taxon>
        <taxon>Accipitriformes</taxon>
        <taxon>Accipitridae</taxon>
        <taxon>Accipitrinae</taxon>
        <taxon>Buteo</taxon>
    </lineage>
</organism>
<sequence>RRAPATASGPSKTELSPDVGFPSPSQAWIGGIRAGSITSCGNHVKASCPLIPPSCDVGSPGVLRDQSLEKQQAQVKRCWHPARSGSPALGLTYLFLGLQVKVWRLPESGQDMPSNAGLTLGPGGGPVDMLQFHPTADGVLASGAGKRVTIWDVAQQQPLTGRHGRTAASSAPPAR</sequence>
<dbReference type="Gene3D" id="2.130.10.10">
    <property type="entry name" value="YVTN repeat-like/Quinoprotein amine dehydrogenase"/>
    <property type="match status" value="1"/>
</dbReference>
<evidence type="ECO:0000313" key="3">
    <source>
        <dbReference type="Proteomes" id="UP000694555"/>
    </source>
</evidence>
<dbReference type="Proteomes" id="UP000694555">
    <property type="component" value="Unplaced"/>
</dbReference>
<dbReference type="InterPro" id="IPR015943">
    <property type="entry name" value="WD40/YVTN_repeat-like_dom_sf"/>
</dbReference>
<reference evidence="2" key="2">
    <citation type="submission" date="2025-09" db="UniProtKB">
        <authorList>
            <consortium name="Ensembl"/>
        </authorList>
    </citation>
    <scope>IDENTIFICATION</scope>
</reference>
<feature type="region of interest" description="Disordered" evidence="1">
    <location>
        <begin position="1"/>
        <end position="20"/>
    </location>
</feature>
<accession>A0A8C0BUP1</accession>
<evidence type="ECO:0008006" key="4">
    <source>
        <dbReference type="Google" id="ProtNLM"/>
    </source>
</evidence>
<protein>
    <recommendedName>
        <fullName evidence="4">Coronin</fullName>
    </recommendedName>
</protein>
<reference evidence="2" key="1">
    <citation type="submission" date="2025-08" db="UniProtKB">
        <authorList>
            <consortium name="Ensembl"/>
        </authorList>
    </citation>
    <scope>IDENTIFICATION</scope>
</reference>
<keyword evidence="3" id="KW-1185">Reference proteome</keyword>